<dbReference type="InterPro" id="IPR029068">
    <property type="entry name" value="Glyas_Bleomycin-R_OHBP_Dase"/>
</dbReference>
<dbReference type="RefSeq" id="WP_338047172.1">
    <property type="nucleotide sequence ID" value="NZ_JAFBFI010000002.1"/>
</dbReference>
<name>A0ABS2QE22_9BACI</name>
<sequence>MLHHVENNVSDLPSAADFWGWILPQLLCNLSKMGLGIIWKHKDTYLVFVQSEERHLDPPFHRAKTV</sequence>
<gene>
    <name evidence="1" type="ORF">JOC77_000818</name>
</gene>
<evidence type="ECO:0000313" key="2">
    <source>
        <dbReference type="Proteomes" id="UP000823486"/>
    </source>
</evidence>
<reference evidence="1 2" key="1">
    <citation type="submission" date="2021-01" db="EMBL/GenBank/DDBJ databases">
        <title>Genomic Encyclopedia of Type Strains, Phase IV (KMG-IV): sequencing the most valuable type-strain genomes for metagenomic binning, comparative biology and taxonomic classification.</title>
        <authorList>
            <person name="Goeker M."/>
        </authorList>
    </citation>
    <scope>NUCLEOTIDE SEQUENCE [LARGE SCALE GENOMIC DNA]</scope>
    <source>
        <strain evidence="1 2">DSM 105482</strain>
    </source>
</reference>
<protein>
    <submittedName>
        <fullName evidence="1">Uncharacterized protein</fullName>
    </submittedName>
</protein>
<keyword evidence="2" id="KW-1185">Reference proteome</keyword>
<evidence type="ECO:0000313" key="1">
    <source>
        <dbReference type="EMBL" id="MBM7691413.1"/>
    </source>
</evidence>
<dbReference type="Gene3D" id="3.10.180.10">
    <property type="entry name" value="2,3-Dihydroxybiphenyl 1,2-Dioxygenase, domain 1"/>
    <property type="match status" value="1"/>
</dbReference>
<dbReference type="EMBL" id="JAFBFI010000002">
    <property type="protein sequence ID" value="MBM7691413.1"/>
    <property type="molecule type" value="Genomic_DNA"/>
</dbReference>
<proteinExistence type="predicted"/>
<comment type="caution">
    <text evidence="1">The sequence shown here is derived from an EMBL/GenBank/DDBJ whole genome shotgun (WGS) entry which is preliminary data.</text>
</comment>
<organism evidence="1 2">
    <name type="scientific">Peribacillus deserti</name>
    <dbReference type="NCBI Taxonomy" id="673318"/>
    <lineage>
        <taxon>Bacteria</taxon>
        <taxon>Bacillati</taxon>
        <taxon>Bacillota</taxon>
        <taxon>Bacilli</taxon>
        <taxon>Bacillales</taxon>
        <taxon>Bacillaceae</taxon>
        <taxon>Peribacillus</taxon>
    </lineage>
</organism>
<dbReference type="Proteomes" id="UP000823486">
    <property type="component" value="Unassembled WGS sequence"/>
</dbReference>
<accession>A0ABS2QE22</accession>